<reference evidence="1 2" key="1">
    <citation type="submission" date="2015-07" db="EMBL/GenBank/DDBJ databases">
        <title>Emmonsia species relationships and genome sequence.</title>
        <authorList>
            <person name="Cuomo C.A."/>
            <person name="Schwartz I.S."/>
            <person name="Kenyon C."/>
            <person name="de Hoog G.S."/>
            <person name="Govender N.P."/>
            <person name="Botha A."/>
            <person name="Moreno L."/>
            <person name="de Vries M."/>
            <person name="Munoz J.F."/>
            <person name="Stielow J.B."/>
        </authorList>
    </citation>
    <scope>NUCLEOTIDE SEQUENCE [LARGE SCALE GENOMIC DNA]</scope>
    <source>
        <strain evidence="1 2">CBS 136260</strain>
    </source>
</reference>
<evidence type="ECO:0000313" key="1">
    <source>
        <dbReference type="EMBL" id="OAX83273.1"/>
    </source>
</evidence>
<organism evidence="1 2">
    <name type="scientific">Emergomyces africanus</name>
    <dbReference type="NCBI Taxonomy" id="1955775"/>
    <lineage>
        <taxon>Eukaryota</taxon>
        <taxon>Fungi</taxon>
        <taxon>Dikarya</taxon>
        <taxon>Ascomycota</taxon>
        <taxon>Pezizomycotina</taxon>
        <taxon>Eurotiomycetes</taxon>
        <taxon>Eurotiomycetidae</taxon>
        <taxon>Onygenales</taxon>
        <taxon>Ajellomycetaceae</taxon>
        <taxon>Emergomyces</taxon>
    </lineage>
</organism>
<dbReference type="Proteomes" id="UP000091918">
    <property type="component" value="Unassembled WGS sequence"/>
</dbReference>
<sequence length="71" mass="8237">MPLSDDVNLNIEVIQHEQAVYRRLRYGALSVHMLPNLGTTINRLVFNSRPVRSQSLTHKILGRIWHLHPVN</sequence>
<keyword evidence="2" id="KW-1185">Reference proteome</keyword>
<comment type="caution">
    <text evidence="1">The sequence shown here is derived from an EMBL/GenBank/DDBJ whole genome shotgun (WGS) entry which is preliminary data.</text>
</comment>
<proteinExistence type="predicted"/>
<dbReference type="EMBL" id="LGUA01000194">
    <property type="protein sequence ID" value="OAX83273.1"/>
    <property type="molecule type" value="Genomic_DNA"/>
</dbReference>
<accession>A0A1B7P2N2</accession>
<evidence type="ECO:0000313" key="2">
    <source>
        <dbReference type="Proteomes" id="UP000091918"/>
    </source>
</evidence>
<name>A0A1B7P2N2_9EURO</name>
<dbReference type="OrthoDB" id="4115689at2759"/>
<dbReference type="AlphaFoldDB" id="A0A1B7P2N2"/>
<protein>
    <submittedName>
        <fullName evidence="1">Uncharacterized protein</fullName>
    </submittedName>
</protein>
<gene>
    <name evidence="1" type="ORF">ACJ72_02366</name>
</gene>